<dbReference type="EMBL" id="CP011564">
    <property type="protein sequence ID" value="ALG81589.1"/>
    <property type="molecule type" value="Genomic_DNA"/>
</dbReference>
<evidence type="ECO:0000259" key="3">
    <source>
        <dbReference type="Pfam" id="PF04967"/>
    </source>
</evidence>
<organism evidence="4 5">
    <name type="scientific">Halanaeroarchaeum sulfurireducens</name>
    <dbReference type="NCBI Taxonomy" id="1604004"/>
    <lineage>
        <taxon>Archaea</taxon>
        <taxon>Methanobacteriati</taxon>
        <taxon>Methanobacteriota</taxon>
        <taxon>Stenosarchaea group</taxon>
        <taxon>Halobacteria</taxon>
        <taxon>Halobacteriales</taxon>
        <taxon>Halobacteriaceae</taxon>
        <taxon>Halanaeroarchaeum</taxon>
    </lineage>
</organism>
<sequence length="211" mass="23417">MSQQSVEKSHGIHEREVQVVFEIAPKGPCFLDDMDGEISHVELYFPGGECHSDVTICRNNGSDQDVEVMNYTGDICTNCPGVVFGEHDLVPRYKKRDDDGFVVQVHLPSSNELSDVVSDLRRVSEYVRILRIVDVSDQQVDDVVGEVDYTQLTDKQRVALEGAVTAGYYDLSKEVPLAELAAEFGISTSALSQRLACAEQNVMGQLFRDRG</sequence>
<dbReference type="AlphaFoldDB" id="A0A0N9MUI9"/>
<proteinExistence type="predicted"/>
<name>A0A0N9MUI9_9EURY</name>
<evidence type="ECO:0000256" key="2">
    <source>
        <dbReference type="ARBA" id="ARBA00023163"/>
    </source>
</evidence>
<dbReference type="Proteomes" id="UP000060390">
    <property type="component" value="Chromosome"/>
</dbReference>
<keyword evidence="1" id="KW-0805">Transcription regulation</keyword>
<reference evidence="5" key="1">
    <citation type="submission" date="2015-05" db="EMBL/GenBank/DDBJ databases">
        <title>Complete genome sequence of Halanaeroarchaeum sulfurireducens type strain M27-SA2, a sulfate-reducer haloarchaeon from marine anoxic lake Medee.</title>
        <authorList>
            <person name="Messina E."/>
            <person name="Kublanov I.V."/>
            <person name="Toshchakov S."/>
            <person name="Arcadi E."/>
            <person name="La Spada G."/>
            <person name="La Cono V."/>
            <person name="Yakimov M.M."/>
        </authorList>
    </citation>
    <scope>NUCLEOTIDE SEQUENCE [LARGE SCALE GENOMIC DNA]</scope>
    <source>
        <strain evidence="5">M27-SA2</strain>
    </source>
</reference>
<protein>
    <submittedName>
        <fullName evidence="4">Bacterio-opsin activator HTH domain-containing protein</fullName>
    </submittedName>
</protein>
<evidence type="ECO:0000313" key="4">
    <source>
        <dbReference type="EMBL" id="ALG81589.1"/>
    </source>
</evidence>
<dbReference type="KEGG" id="hsf:HLASA_0688"/>
<evidence type="ECO:0000313" key="5">
    <source>
        <dbReference type="Proteomes" id="UP000060390"/>
    </source>
</evidence>
<reference evidence="4 5" key="2">
    <citation type="journal article" date="2016" name="Stand. Genomic Sci.">
        <title>Complete genome sequence of 'Halanaeroarchaeum sulfurireducens' M27-SA2, a sulfur-reducing and acetate-oxidizing haloarchaeon from the deep-sea hypersaline anoxic lake Medee.</title>
        <authorList>
            <person name="Messina E."/>
            <person name="Sorokin D.Y."/>
            <person name="Kublanov I.V."/>
            <person name="Toshchakov S."/>
            <person name="Lopatina A."/>
            <person name="Arcadi E."/>
            <person name="Smedile F."/>
            <person name="La Spada G."/>
            <person name="La Cono V."/>
            <person name="Yakimov M.M."/>
        </authorList>
    </citation>
    <scope>NUCLEOTIDE SEQUENCE [LARGE SCALE GENOMIC DNA]</scope>
    <source>
        <strain evidence="4 5">M27-SA2</strain>
    </source>
</reference>
<feature type="domain" description="HTH bat-type" evidence="3">
    <location>
        <begin position="152"/>
        <end position="203"/>
    </location>
</feature>
<dbReference type="PANTHER" id="PTHR34236:SF1">
    <property type="entry name" value="DIMETHYL SULFOXIDE REDUCTASE TRANSCRIPTIONAL ACTIVATOR"/>
    <property type="match status" value="1"/>
</dbReference>
<evidence type="ECO:0000256" key="1">
    <source>
        <dbReference type="ARBA" id="ARBA00023015"/>
    </source>
</evidence>
<keyword evidence="2" id="KW-0804">Transcription</keyword>
<dbReference type="PANTHER" id="PTHR34236">
    <property type="entry name" value="DIMETHYL SULFOXIDE REDUCTASE TRANSCRIPTIONAL ACTIVATOR"/>
    <property type="match status" value="1"/>
</dbReference>
<dbReference type="InterPro" id="IPR007050">
    <property type="entry name" value="HTH_bacterioopsin"/>
</dbReference>
<dbReference type="STRING" id="1604004.HLASA_0688"/>
<dbReference type="RefSeq" id="WP_054519563.1">
    <property type="nucleotide sequence ID" value="NZ_CP011564.1"/>
</dbReference>
<dbReference type="GeneID" id="26010052"/>
<accession>A0A0N9MUI9</accession>
<gene>
    <name evidence="4" type="ORF">HLASA_0688</name>
</gene>
<dbReference type="Pfam" id="PF04967">
    <property type="entry name" value="HTH_10"/>
    <property type="match status" value="1"/>
</dbReference>